<protein>
    <submittedName>
        <fullName evidence="1">Uncharacterized protein</fullName>
    </submittedName>
</protein>
<name>A0A0E9SSR3_ANGAN</name>
<dbReference type="EMBL" id="GBXM01064305">
    <property type="protein sequence ID" value="JAH44272.1"/>
    <property type="molecule type" value="Transcribed_RNA"/>
</dbReference>
<evidence type="ECO:0000313" key="1">
    <source>
        <dbReference type="EMBL" id="JAH44272.1"/>
    </source>
</evidence>
<reference evidence="1" key="2">
    <citation type="journal article" date="2015" name="Fish Shellfish Immunol.">
        <title>Early steps in the European eel (Anguilla anguilla)-Vibrio vulnificus interaction in the gills: Role of the RtxA13 toxin.</title>
        <authorList>
            <person name="Callol A."/>
            <person name="Pajuelo D."/>
            <person name="Ebbesson L."/>
            <person name="Teles M."/>
            <person name="MacKenzie S."/>
            <person name="Amaro C."/>
        </authorList>
    </citation>
    <scope>NUCLEOTIDE SEQUENCE</scope>
</reference>
<reference evidence="1" key="1">
    <citation type="submission" date="2014-11" db="EMBL/GenBank/DDBJ databases">
        <authorList>
            <person name="Amaro Gonzalez C."/>
        </authorList>
    </citation>
    <scope>NUCLEOTIDE SEQUENCE</scope>
</reference>
<sequence length="15" mass="1732">MTLLLIVLSAPNRYQ</sequence>
<accession>A0A0E9SSR3</accession>
<proteinExistence type="predicted"/>
<organism evidence="1">
    <name type="scientific">Anguilla anguilla</name>
    <name type="common">European freshwater eel</name>
    <name type="synonym">Muraena anguilla</name>
    <dbReference type="NCBI Taxonomy" id="7936"/>
    <lineage>
        <taxon>Eukaryota</taxon>
        <taxon>Metazoa</taxon>
        <taxon>Chordata</taxon>
        <taxon>Craniata</taxon>
        <taxon>Vertebrata</taxon>
        <taxon>Euteleostomi</taxon>
        <taxon>Actinopterygii</taxon>
        <taxon>Neopterygii</taxon>
        <taxon>Teleostei</taxon>
        <taxon>Anguilliformes</taxon>
        <taxon>Anguillidae</taxon>
        <taxon>Anguilla</taxon>
    </lineage>
</organism>